<dbReference type="AlphaFoldDB" id="A0A0M2KKA7"/>
<evidence type="ECO:0000313" key="1">
    <source>
        <dbReference type="EMBL" id="KKF37668.1"/>
    </source>
</evidence>
<protein>
    <submittedName>
        <fullName evidence="1">Uncharacterized protein</fullName>
    </submittedName>
</protein>
<gene>
    <name evidence="1" type="ORF">SY86_23335</name>
</gene>
<sequence>MSMSNNTYCEHLKLARGQLRRLATAERHFLEMAEAWEDVDNALVGDFSRMADQLGSLVQLLHELMADGKNGSEWDGE</sequence>
<dbReference type="Proteomes" id="UP000033924">
    <property type="component" value="Unassembled WGS sequence"/>
</dbReference>
<comment type="caution">
    <text evidence="1">The sequence shown here is derived from an EMBL/GenBank/DDBJ whole genome shotgun (WGS) entry which is preliminary data.</text>
</comment>
<accession>A0A0M2KKA7</accession>
<keyword evidence="2" id="KW-1185">Reference proteome</keyword>
<organism evidence="1 2">
    <name type="scientific">Erwinia tracheiphila</name>
    <dbReference type="NCBI Taxonomy" id="65700"/>
    <lineage>
        <taxon>Bacteria</taxon>
        <taxon>Pseudomonadati</taxon>
        <taxon>Pseudomonadota</taxon>
        <taxon>Gammaproteobacteria</taxon>
        <taxon>Enterobacterales</taxon>
        <taxon>Erwiniaceae</taxon>
        <taxon>Erwinia</taxon>
    </lineage>
</organism>
<evidence type="ECO:0000313" key="2">
    <source>
        <dbReference type="Proteomes" id="UP000033924"/>
    </source>
</evidence>
<proteinExistence type="predicted"/>
<dbReference type="PATRIC" id="fig|65700.7.peg.5802"/>
<dbReference type="EMBL" id="JXNU01000003">
    <property type="protein sequence ID" value="KKF37668.1"/>
    <property type="molecule type" value="Genomic_DNA"/>
</dbReference>
<reference evidence="1 2" key="1">
    <citation type="submission" date="2015-01" db="EMBL/GenBank/DDBJ databases">
        <title>Erwinia tracheiphila.</title>
        <authorList>
            <person name="Shapiro L.R."/>
        </authorList>
    </citation>
    <scope>NUCLEOTIDE SEQUENCE [LARGE SCALE GENOMIC DNA]</scope>
    <source>
        <strain evidence="1 2">BuffGH</strain>
    </source>
</reference>
<name>A0A0M2KKA7_9GAMM</name>